<gene>
    <name evidence="2" type="ORF">GCM10008959_10130</name>
</gene>
<evidence type="ECO:0000256" key="1">
    <source>
        <dbReference type="SAM" id="MobiDB-lite"/>
    </source>
</evidence>
<dbReference type="EMBL" id="BMQM01000004">
    <property type="protein sequence ID" value="GGR50799.1"/>
    <property type="molecule type" value="Genomic_DNA"/>
</dbReference>
<reference evidence="3" key="1">
    <citation type="journal article" date="2019" name="Int. J. Syst. Evol. Microbiol.">
        <title>The Global Catalogue of Microorganisms (GCM) 10K type strain sequencing project: providing services to taxonomists for standard genome sequencing and annotation.</title>
        <authorList>
            <consortium name="The Broad Institute Genomics Platform"/>
            <consortium name="The Broad Institute Genome Sequencing Center for Infectious Disease"/>
            <person name="Wu L."/>
            <person name="Ma J."/>
        </authorList>
    </citation>
    <scope>NUCLEOTIDE SEQUENCE [LARGE SCALE GENOMIC DNA]</scope>
    <source>
        <strain evidence="3">JCM 31404</strain>
    </source>
</reference>
<feature type="region of interest" description="Disordered" evidence="1">
    <location>
        <begin position="1"/>
        <end position="133"/>
    </location>
</feature>
<keyword evidence="3" id="KW-1185">Reference proteome</keyword>
<feature type="compositionally biased region" description="Low complexity" evidence="1">
    <location>
        <begin position="87"/>
        <end position="97"/>
    </location>
</feature>
<organism evidence="2 3">
    <name type="scientific">Deinococcus seoulensis</name>
    <dbReference type="NCBI Taxonomy" id="1837379"/>
    <lineage>
        <taxon>Bacteria</taxon>
        <taxon>Thermotogati</taxon>
        <taxon>Deinococcota</taxon>
        <taxon>Deinococci</taxon>
        <taxon>Deinococcales</taxon>
        <taxon>Deinococcaceae</taxon>
        <taxon>Deinococcus</taxon>
    </lineage>
</organism>
<evidence type="ECO:0000313" key="3">
    <source>
        <dbReference type="Proteomes" id="UP000634308"/>
    </source>
</evidence>
<evidence type="ECO:0008006" key="4">
    <source>
        <dbReference type="Google" id="ProtNLM"/>
    </source>
</evidence>
<feature type="compositionally biased region" description="Basic and acidic residues" evidence="1">
    <location>
        <begin position="34"/>
        <end position="45"/>
    </location>
</feature>
<feature type="compositionally biased region" description="Low complexity" evidence="1">
    <location>
        <begin position="20"/>
        <end position="33"/>
    </location>
</feature>
<name>A0ABQ2RSI4_9DEIO</name>
<evidence type="ECO:0000313" key="2">
    <source>
        <dbReference type="EMBL" id="GGR50799.1"/>
    </source>
</evidence>
<sequence>MKERRPRTPRVPDSPEAREAAAIARVARAARAAARADARKADLLRTPHAPAPTGAQSDPTGVSAAGTVDRDPAPAVPPADPPREPAESAPAAPAVPTDVPPDPAVNLMTELDGNAPGHQRPGPPADDADSGELSDLIPELTPMYPGAAPFLARFLPHSAASHAGLTHHFCDLHAFLKYLHEGAWYGYLHATLGEQSAFVLLFEGRAVTAAAASATGEQALGELLNLYEQGASLSAHPLPANLAHVLSGVGSRAWKFNLTEDFTGLHARPTGAIYYLRGEIMATMPATLPYEGAFPAPLRPQTLILPRSLAGWAHHQYAMTLRGRDAVNAITGLHQTFRAQHGAAGLAFLRALAESLSPAEYALRSDVALHDLEAMVQDFVKSGYVREV</sequence>
<comment type="caution">
    <text evidence="2">The sequence shown here is derived from an EMBL/GenBank/DDBJ whole genome shotgun (WGS) entry which is preliminary data.</text>
</comment>
<dbReference type="Proteomes" id="UP000634308">
    <property type="component" value="Unassembled WGS sequence"/>
</dbReference>
<proteinExistence type="predicted"/>
<accession>A0ABQ2RSI4</accession>
<protein>
    <recommendedName>
        <fullName evidence="4">DUF2063 domain-containing protein</fullName>
    </recommendedName>
</protein>